<dbReference type="Gene3D" id="3.30.70.1450">
    <property type="entry name" value="Regulator of K+ conductance, C-terminal domain"/>
    <property type="match status" value="1"/>
</dbReference>
<dbReference type="PROSITE" id="PS51202">
    <property type="entry name" value="RCK_C"/>
    <property type="match status" value="1"/>
</dbReference>
<dbReference type="InterPro" id="IPR006037">
    <property type="entry name" value="RCK_C"/>
</dbReference>
<dbReference type="PROSITE" id="PS51201">
    <property type="entry name" value="RCK_N"/>
    <property type="match status" value="1"/>
</dbReference>
<proteinExistence type="predicted"/>
<dbReference type="InterPro" id="IPR050721">
    <property type="entry name" value="Trk_Ktr_HKT_K-transport"/>
</dbReference>
<accession>A0A4R6AJI0</accession>
<feature type="domain" description="RCK N-terminal" evidence="1">
    <location>
        <begin position="5"/>
        <end position="121"/>
    </location>
</feature>
<protein>
    <submittedName>
        <fullName evidence="3">TrkA family potassium uptake protein</fullName>
    </submittedName>
</protein>
<dbReference type="GO" id="GO:0008324">
    <property type="term" value="F:monoatomic cation transmembrane transporter activity"/>
    <property type="evidence" value="ECO:0007669"/>
    <property type="project" value="InterPro"/>
</dbReference>
<dbReference type="EMBL" id="SNAA01000004">
    <property type="protein sequence ID" value="TDL81573.1"/>
    <property type="molecule type" value="Genomic_DNA"/>
</dbReference>
<dbReference type="Proteomes" id="UP000295701">
    <property type="component" value="Unassembled WGS sequence"/>
</dbReference>
<dbReference type="PANTHER" id="PTHR43833">
    <property type="entry name" value="POTASSIUM CHANNEL PROTEIN 2-RELATED-RELATED"/>
    <property type="match status" value="1"/>
</dbReference>
<organism evidence="3 4">
    <name type="scientific">Palleronia sediminis</name>
    <dbReference type="NCBI Taxonomy" id="2547833"/>
    <lineage>
        <taxon>Bacteria</taxon>
        <taxon>Pseudomonadati</taxon>
        <taxon>Pseudomonadota</taxon>
        <taxon>Alphaproteobacteria</taxon>
        <taxon>Rhodobacterales</taxon>
        <taxon>Roseobacteraceae</taxon>
        <taxon>Palleronia</taxon>
    </lineage>
</organism>
<dbReference type="InterPro" id="IPR003148">
    <property type="entry name" value="RCK_N"/>
</dbReference>
<name>A0A4R6AJI0_9RHOB</name>
<evidence type="ECO:0000259" key="1">
    <source>
        <dbReference type="PROSITE" id="PS51201"/>
    </source>
</evidence>
<dbReference type="Gene3D" id="3.40.50.720">
    <property type="entry name" value="NAD(P)-binding Rossmann-like Domain"/>
    <property type="match status" value="1"/>
</dbReference>
<evidence type="ECO:0000313" key="4">
    <source>
        <dbReference type="Proteomes" id="UP000295701"/>
    </source>
</evidence>
<dbReference type="InterPro" id="IPR036721">
    <property type="entry name" value="RCK_C_sf"/>
</dbReference>
<dbReference type="SUPFAM" id="SSF51735">
    <property type="entry name" value="NAD(P)-binding Rossmann-fold domains"/>
    <property type="match status" value="1"/>
</dbReference>
<feature type="domain" description="RCK C-terminal" evidence="2">
    <location>
        <begin position="141"/>
        <end position="220"/>
    </location>
</feature>
<reference evidence="3 4" key="1">
    <citation type="submission" date="2019-03" db="EMBL/GenBank/DDBJ databases">
        <title>Primorskyibacter sp. SS33 isolated from sediments.</title>
        <authorList>
            <person name="Xunke S."/>
        </authorList>
    </citation>
    <scope>NUCLEOTIDE SEQUENCE [LARGE SCALE GENOMIC DNA]</scope>
    <source>
        <strain evidence="3 4">SS33</strain>
    </source>
</reference>
<sequence>MPRDKMTFLVIGLGNFGAAVAKDLKRFGNYVIGVDTDESIISDHAEQLDQALILDARDEHALREIGAADCDVGVVGLGHDLEASVLATMNLRLVGVDKIWAKASSKTHHRILTRLGADRVIHPEERVGKQVAQMLHNPLIRDYVSLGNSYHVVNLRIPDELNGKSTEALNLAKFDLRCLGIMRGTEFLAYGDETVELEGNDMLLVLGKRGDLRAFTSSIG</sequence>
<dbReference type="InterPro" id="IPR036291">
    <property type="entry name" value="NAD(P)-bd_dom_sf"/>
</dbReference>
<dbReference type="SUPFAM" id="SSF116726">
    <property type="entry name" value="TrkA C-terminal domain-like"/>
    <property type="match status" value="1"/>
</dbReference>
<dbReference type="PANTHER" id="PTHR43833:SF7">
    <property type="entry name" value="KTR SYSTEM POTASSIUM UPTAKE PROTEIN C"/>
    <property type="match status" value="1"/>
</dbReference>
<evidence type="ECO:0000259" key="2">
    <source>
        <dbReference type="PROSITE" id="PS51202"/>
    </source>
</evidence>
<dbReference type="OrthoDB" id="9781411at2"/>
<dbReference type="GO" id="GO:0006813">
    <property type="term" value="P:potassium ion transport"/>
    <property type="evidence" value="ECO:0007669"/>
    <property type="project" value="InterPro"/>
</dbReference>
<gene>
    <name evidence="3" type="ORF">E2L08_05495</name>
</gene>
<dbReference type="AlphaFoldDB" id="A0A4R6AJI0"/>
<evidence type="ECO:0000313" key="3">
    <source>
        <dbReference type="EMBL" id="TDL81573.1"/>
    </source>
</evidence>
<dbReference type="Pfam" id="PF02254">
    <property type="entry name" value="TrkA_N"/>
    <property type="match status" value="1"/>
</dbReference>
<comment type="caution">
    <text evidence="3">The sequence shown here is derived from an EMBL/GenBank/DDBJ whole genome shotgun (WGS) entry which is preliminary data.</text>
</comment>
<keyword evidence="4" id="KW-1185">Reference proteome</keyword>
<dbReference type="RefSeq" id="WP_133396060.1">
    <property type="nucleotide sequence ID" value="NZ_SNAA01000004.1"/>
</dbReference>